<dbReference type="GO" id="GO:0005096">
    <property type="term" value="F:GTPase activator activity"/>
    <property type="evidence" value="ECO:0007669"/>
    <property type="project" value="TreeGrafter"/>
</dbReference>
<organism evidence="3 4">
    <name type="scientific">Vairimorpha ceranae</name>
    <dbReference type="NCBI Taxonomy" id="40302"/>
    <lineage>
        <taxon>Eukaryota</taxon>
        <taxon>Fungi</taxon>
        <taxon>Fungi incertae sedis</taxon>
        <taxon>Microsporidia</taxon>
        <taxon>Nosematidae</taxon>
        <taxon>Vairimorpha</taxon>
    </lineage>
</organism>
<keyword evidence="4" id="KW-1185">Reference proteome</keyword>
<protein>
    <submittedName>
        <fullName evidence="3">Ran-specific gtpase-activating protein 1</fullName>
    </submittedName>
</protein>
<dbReference type="CDD" id="cd00835">
    <property type="entry name" value="RanBD_family"/>
    <property type="match status" value="1"/>
</dbReference>
<name>A0A0F9WDH2_9MICR</name>
<evidence type="ECO:0000313" key="4">
    <source>
        <dbReference type="Proteomes" id="UP000034350"/>
    </source>
</evidence>
<dbReference type="AlphaFoldDB" id="A0A0F9WDH2"/>
<evidence type="ECO:0000256" key="1">
    <source>
        <dbReference type="SAM" id="MobiDB-lite"/>
    </source>
</evidence>
<dbReference type="VEuPathDB" id="MicrosporidiaDB:G9O61_00g018670"/>
<feature type="region of interest" description="Disordered" evidence="1">
    <location>
        <begin position="1"/>
        <end position="21"/>
    </location>
</feature>
<dbReference type="GO" id="GO:0005737">
    <property type="term" value="C:cytoplasm"/>
    <property type="evidence" value="ECO:0007669"/>
    <property type="project" value="TreeGrafter"/>
</dbReference>
<dbReference type="InterPro" id="IPR011993">
    <property type="entry name" value="PH-like_dom_sf"/>
</dbReference>
<comment type="caution">
    <text evidence="3">The sequence shown here is derived from an EMBL/GenBank/DDBJ whole genome shotgun (WGS) entry which is preliminary data.</text>
</comment>
<dbReference type="EMBL" id="JPQZ01000042">
    <property type="protein sequence ID" value="KKO74840.1"/>
    <property type="molecule type" value="Genomic_DNA"/>
</dbReference>
<dbReference type="OrthoDB" id="2357150at2759"/>
<dbReference type="SMART" id="SM00160">
    <property type="entry name" value="RanBD"/>
    <property type="match status" value="1"/>
</dbReference>
<dbReference type="Proteomes" id="UP000034350">
    <property type="component" value="Unassembled WGS sequence"/>
</dbReference>
<reference evidence="3 4" key="1">
    <citation type="journal article" date="2015" name="Environ. Microbiol.">
        <title>Genome analyses suggest the presence of polyploidy and recent human-driven expansions in eight global populations of the honeybee pathogen Nosema ceranae.</title>
        <authorList>
            <person name="Pelin A."/>
            <person name="Selman M."/>
            <person name="Aris-Brosou S."/>
            <person name="Farinelli L."/>
            <person name="Corradi N."/>
        </authorList>
    </citation>
    <scope>NUCLEOTIDE SEQUENCE [LARGE SCALE GENOMIC DNA]</scope>
    <source>
        <strain evidence="3 4">PA08 1199</strain>
    </source>
</reference>
<dbReference type="RefSeq" id="XP_024330582.1">
    <property type="nucleotide sequence ID" value="XM_024475616.1"/>
</dbReference>
<dbReference type="GO" id="GO:0005643">
    <property type="term" value="C:nuclear pore"/>
    <property type="evidence" value="ECO:0007669"/>
    <property type="project" value="TreeGrafter"/>
</dbReference>
<dbReference type="Pfam" id="PF00638">
    <property type="entry name" value="Ran_BP1"/>
    <property type="match status" value="1"/>
</dbReference>
<dbReference type="GeneID" id="36320563"/>
<dbReference type="PANTHER" id="PTHR23138">
    <property type="entry name" value="RAN BINDING PROTEIN"/>
    <property type="match status" value="1"/>
</dbReference>
<dbReference type="InterPro" id="IPR045255">
    <property type="entry name" value="RanBP1-like"/>
</dbReference>
<evidence type="ECO:0000313" key="3">
    <source>
        <dbReference type="EMBL" id="KKO74840.1"/>
    </source>
</evidence>
<dbReference type="VEuPathDB" id="MicrosporidiaDB:AAJ76_420004134"/>
<sequence length="219" mass="25761">MAEEKIKLNSEEKKEVNGDKKKDLSLDLEEINSDKKKDLPLDLGGKKEISVNDNKKKESSFLTSSITIKDKDKDAGTEDFELKCIQESFIEKNLQDKVLFKSKCNLFIFNKKKKKYEERGTGDIMINIEKKTNMVKVVMIRETISRFGCHHYINPKHKLIKNNNIKNGWVWCTTEDTVEDDNEKTKFYLVKFDNEDDTKKFKEEYEKGMEDNKKLLEKQ</sequence>
<proteinExistence type="predicted"/>
<dbReference type="SUPFAM" id="SSF50729">
    <property type="entry name" value="PH domain-like"/>
    <property type="match status" value="1"/>
</dbReference>
<dbReference type="Gene3D" id="2.30.29.30">
    <property type="entry name" value="Pleckstrin-homology domain (PH domain)/Phosphotyrosine-binding domain (PTB)"/>
    <property type="match status" value="1"/>
</dbReference>
<evidence type="ECO:0000259" key="2">
    <source>
        <dbReference type="PROSITE" id="PS50196"/>
    </source>
</evidence>
<dbReference type="PANTHER" id="PTHR23138:SF87">
    <property type="entry name" value="E3 SUMO-PROTEIN LIGASE RANBP2"/>
    <property type="match status" value="1"/>
</dbReference>
<gene>
    <name evidence="3" type="ORF">AAJ76_420004134</name>
</gene>
<accession>A0A0F9WDH2</accession>
<feature type="domain" description="RanBD1" evidence="2">
    <location>
        <begin position="95"/>
        <end position="214"/>
    </location>
</feature>
<dbReference type="InterPro" id="IPR000156">
    <property type="entry name" value="Ran_bind_dom"/>
</dbReference>
<dbReference type="VEuPathDB" id="MicrosporidiaDB:NCER_102329"/>
<dbReference type="PROSITE" id="PS50196">
    <property type="entry name" value="RANBD1"/>
    <property type="match status" value="1"/>
</dbReference>